<evidence type="ECO:0000313" key="16">
    <source>
        <dbReference type="EMBL" id="EAE4942957.1"/>
    </source>
</evidence>
<evidence type="ECO:0000313" key="77">
    <source>
        <dbReference type="Proteomes" id="UP000467347"/>
    </source>
</evidence>
<dbReference type="Proteomes" id="UP000345329">
    <property type="component" value="Unassembled WGS sequence"/>
</dbReference>
<evidence type="ECO:0000313" key="94">
    <source>
        <dbReference type="Proteomes" id="UP000549379"/>
    </source>
</evidence>
<dbReference type="Proteomes" id="UP000852906">
    <property type="component" value="Unassembled WGS sequence"/>
</dbReference>
<evidence type="ECO:0000313" key="27">
    <source>
        <dbReference type="EMBL" id="EAG9388210.1"/>
    </source>
</evidence>
<evidence type="ECO:0000313" key="50">
    <source>
        <dbReference type="EMBL" id="HAC1754360.1"/>
    </source>
</evidence>
<dbReference type="Proteomes" id="UP000540117">
    <property type="component" value="Unassembled WGS sequence"/>
</dbReference>
<dbReference type="Pfam" id="PF12833">
    <property type="entry name" value="HTH_18"/>
    <property type="match status" value="1"/>
</dbReference>
<evidence type="ECO:0000313" key="90">
    <source>
        <dbReference type="Proteomes" id="UP000540417"/>
    </source>
</evidence>
<evidence type="ECO:0000313" key="9">
    <source>
        <dbReference type="EMBL" id="EAC9041003.1"/>
    </source>
</evidence>
<dbReference type="EMBL" id="DAAJCS010000005">
    <property type="protein sequence ID" value="HAC0012983.1"/>
    <property type="molecule type" value="Genomic_DNA"/>
</dbReference>
<dbReference type="Proteomes" id="UP000527632">
    <property type="component" value="Unassembled WGS sequence"/>
</dbReference>
<evidence type="ECO:0000313" key="25">
    <source>
        <dbReference type="EMBL" id="EAG6168425.1"/>
    </source>
</evidence>
<dbReference type="Proteomes" id="UP000530452">
    <property type="component" value="Unassembled WGS sequence"/>
</dbReference>
<evidence type="ECO:0000313" key="84">
    <source>
        <dbReference type="Proteomes" id="UP000525850"/>
    </source>
</evidence>
<evidence type="ECO:0000313" key="45">
    <source>
        <dbReference type="EMBL" id="HAA8053967.1"/>
    </source>
</evidence>
<evidence type="ECO:0000313" key="37">
    <source>
        <dbReference type="EMBL" id="ECC1557817.1"/>
    </source>
</evidence>
<evidence type="ECO:0000313" key="18">
    <source>
        <dbReference type="EMBL" id="EAG1892643.1"/>
    </source>
</evidence>
<dbReference type="EMBL" id="AABEMN010000019">
    <property type="protein sequence ID" value="EAG9520526.1"/>
    <property type="molecule type" value="Genomic_DNA"/>
</dbReference>
<dbReference type="EMBL" id="AAAJWF010000005">
    <property type="protein sequence ID" value="EAC7480903.1"/>
    <property type="molecule type" value="Genomic_DNA"/>
</dbReference>
<evidence type="ECO:0000313" key="72">
    <source>
        <dbReference type="Proteomes" id="UP000403352"/>
    </source>
</evidence>
<reference evidence="73 83" key="7">
    <citation type="submission" date="2019-04" db="EMBL/GenBank/DDBJ databases">
        <authorList>
            <consortium name="GenomeTrakr network: Whole genome sequencing for foodborne pathogen traceback"/>
        </authorList>
    </citation>
    <scope>NUCLEOTIDE SEQUENCE [LARGE SCALE GENOMIC DNA]</scope>
    <source>
        <strain evidence="26 93">CFSAN004300</strain>
        <strain evidence="27 83">CFSAN072474</strain>
        <strain evidence="39 65">FLAG-55987</strain>
        <strain evidence="34 73">PHLUSALM00088</strain>
    </source>
</reference>
<dbReference type="Proteomes" id="UP000843503">
    <property type="component" value="Unassembled WGS sequence"/>
</dbReference>
<evidence type="ECO:0000313" key="56">
    <source>
        <dbReference type="Proteomes" id="UP000331186"/>
    </source>
</evidence>
<evidence type="ECO:0000313" key="100">
    <source>
        <dbReference type="Proteomes" id="UP000852906"/>
    </source>
</evidence>
<evidence type="ECO:0000313" key="76">
    <source>
        <dbReference type="Proteomes" id="UP000455569"/>
    </source>
</evidence>
<dbReference type="EMBL" id="AABBZO010000015">
    <property type="protein sequence ID" value="EAG4463077.1"/>
    <property type="molecule type" value="Genomic_DNA"/>
</dbReference>
<evidence type="ECO:0000313" key="98">
    <source>
        <dbReference type="Proteomes" id="UP000843775"/>
    </source>
</evidence>
<dbReference type="EMBL" id="AABAGT010000017">
    <property type="protein sequence ID" value="EAG0867876.1"/>
    <property type="molecule type" value="Genomic_DNA"/>
</dbReference>
<evidence type="ECO:0000313" key="82">
    <source>
        <dbReference type="Proteomes" id="UP000489121"/>
    </source>
</evidence>
<gene>
    <name evidence="54" type="primary">soxs_2</name>
    <name evidence="17" type="ORF">A8L61_11365</name>
    <name evidence="26" type="ORF">AB917_11645</name>
    <name evidence="5" type="ORF">ABZ57_12920</name>
    <name evidence="53" type="ORF">AJL21_12855</name>
    <name evidence="14" type="ORF">ART25_02540</name>
    <name evidence="6" type="ORF">ARY78_00495</name>
    <name evidence="21" type="ORF">B1N52_00715</name>
    <name evidence="20" type="ORF">B1S26_00780</name>
    <name evidence="22" type="ORF">B5K54_04280</name>
    <name evidence="18" type="ORF">BB997_03370</name>
    <name evidence="38" type="ORF">BCZ19_00720</name>
    <name evidence="19" type="ORF">BCZ21_13135</name>
    <name evidence="24" type="ORF">CA369_12320</name>
    <name evidence="23" type="ORF">CAV64_02165</name>
    <name evidence="27" type="ORF">CW845_12005</name>
    <name evidence="29" type="ORF">D4920_14600</name>
    <name evidence="28" type="ORF">D4B11_12160</name>
    <name evidence="30" type="ORF">D5N24_13960</name>
    <name evidence="33" type="ORF">D7104_13865</name>
    <name evidence="25" type="ORF">DCT16_03370</name>
    <name evidence="8" type="ORF">DQ70_09445</name>
    <name evidence="7" type="ORF">DU018_06520</name>
    <name evidence="54" type="ORF">DYZ80_00102</name>
    <name evidence="16" type="ORF">E1W56_12995</name>
    <name evidence="31" type="ORF">E5F58_00765</name>
    <name evidence="32" type="ORF">E5H26_02825</name>
    <name evidence="13" type="ORF">EX365_00525</name>
    <name evidence="12" type="ORF">EXZ73_07820</name>
    <name evidence="39" type="ORF">F6436_11230</name>
    <name evidence="40" type="ORF">F6515_05070</name>
    <name evidence="34" type="ORF">FA835_02730</name>
    <name evidence="36" type="ORF">FLQ97_08510</name>
    <name evidence="35" type="ORF">FLR03_12205</name>
    <name evidence="37" type="ORF">FNX40_13490</name>
    <name evidence="43" type="ORF">FV747_12090</name>
    <name evidence="44" type="ORF">G3O21_002756</name>
    <name evidence="45" type="ORF">GHH22_12545</name>
    <name evidence="50" type="ORF">GI949_05175</name>
    <name evidence="42" type="ORF">GJW51_00325</name>
    <name evidence="41" type="ORF">GQG13_03535</name>
    <name evidence="46" type="ORF">GYR60_12470</name>
    <name evidence="47" type="ORF">GYS09_12890</name>
    <name evidence="48" type="ORF">GYX23_08245</name>
    <name evidence="49" type="ORF">GYY14_13140</name>
    <name evidence="51" type="ORF">HQN34_000804</name>
    <name evidence="52" type="ORF">HZJ64_14095</name>
    <name evidence="9" type="ORF">KV70_12350</name>
    <name evidence="10" type="ORF">QD52_00520</name>
    <name evidence="11" type="ORF">UI29_00545</name>
    <name evidence="15" type="ORF">Y261_00490</name>
</gene>
<evidence type="ECO:0000313" key="69">
    <source>
        <dbReference type="Proteomes" id="UP000379076"/>
    </source>
</evidence>
<dbReference type="EMBL" id="AAASLB010000008">
    <property type="protein sequence ID" value="EAE4942957.1"/>
    <property type="molecule type" value="Genomic_DNA"/>
</dbReference>
<evidence type="ECO:0000313" key="12">
    <source>
        <dbReference type="EMBL" id="EAD5774204.1"/>
    </source>
</evidence>
<dbReference type="EMBL" id="AANEHK010000012">
    <property type="protein sequence ID" value="EDO0986733.1"/>
    <property type="molecule type" value="Genomic_DNA"/>
</dbReference>
<evidence type="ECO:0000313" key="38">
    <source>
        <dbReference type="EMBL" id="ECX6923180.1"/>
    </source>
</evidence>
<evidence type="ECO:0000313" key="15">
    <source>
        <dbReference type="EMBL" id="EAE2352823.1"/>
    </source>
</evidence>
<evidence type="ECO:0000313" key="6">
    <source>
        <dbReference type="EMBL" id="EAC5548906.1"/>
    </source>
</evidence>
<evidence type="ECO:0000313" key="99">
    <source>
        <dbReference type="Proteomes" id="UP000844415"/>
    </source>
</evidence>
<evidence type="ECO:0000313" key="89">
    <source>
        <dbReference type="Proteomes" id="UP000540117"/>
    </source>
</evidence>
<evidence type="ECO:0000313" key="92">
    <source>
        <dbReference type="Proteomes" id="UP000546397"/>
    </source>
</evidence>
<dbReference type="Proteomes" id="UP000337746">
    <property type="component" value="Unassembled WGS sequence"/>
</dbReference>
<dbReference type="SUPFAM" id="SSF46689">
    <property type="entry name" value="Homeodomain-like"/>
    <property type="match status" value="2"/>
</dbReference>
<dbReference type="Proteomes" id="UP000840197">
    <property type="component" value="Unassembled WGS sequence"/>
</dbReference>
<dbReference type="OMA" id="YEGVTPF"/>
<dbReference type="Proteomes" id="UP000368512">
    <property type="component" value="Unassembled WGS sequence"/>
</dbReference>
<dbReference type="Proteomes" id="UP000478682">
    <property type="component" value="Unassembled WGS sequence"/>
</dbReference>
<evidence type="ECO:0000313" key="91">
    <source>
        <dbReference type="Proteomes" id="UP000544530"/>
    </source>
</evidence>
<dbReference type="InterPro" id="IPR018771">
    <property type="entry name" value="PocR_dom"/>
</dbReference>
<dbReference type="EMBL" id="AACJYH010000012">
    <property type="protein sequence ID" value="EAK8898786.1"/>
    <property type="molecule type" value="Genomic_DNA"/>
</dbReference>
<evidence type="ECO:0000313" key="96">
    <source>
        <dbReference type="Proteomes" id="UP000840197"/>
    </source>
</evidence>
<dbReference type="EMBL" id="AABGVJ010000001">
    <property type="protein sequence ID" value="EAH4371634.1"/>
    <property type="molecule type" value="Genomic_DNA"/>
</dbReference>
<evidence type="ECO:0000313" key="63">
    <source>
        <dbReference type="Proteomes" id="UP000354255"/>
    </source>
</evidence>
<evidence type="ECO:0000313" key="48">
    <source>
        <dbReference type="EMBL" id="HAC0012983.1"/>
    </source>
</evidence>
<dbReference type="Proteomes" id="UP000844415">
    <property type="component" value="Unassembled WGS sequence"/>
</dbReference>
<evidence type="ECO:0000313" key="20">
    <source>
        <dbReference type="EMBL" id="EAG2243930.1"/>
    </source>
</evidence>
<evidence type="ECO:0000313" key="26">
    <source>
        <dbReference type="EMBL" id="EAG6991239.1"/>
    </source>
</evidence>
<dbReference type="Proteomes" id="UP000548278">
    <property type="component" value="Unassembled WGS sequence"/>
</dbReference>
<dbReference type="Proteomes" id="UP000358545">
    <property type="component" value="Unassembled WGS sequence"/>
</dbReference>
<dbReference type="EMBL" id="AABCVX010000001">
    <property type="protein sequence ID" value="EAG6168425.1"/>
    <property type="molecule type" value="Genomic_DNA"/>
</dbReference>
<evidence type="ECO:0000313" key="21">
    <source>
        <dbReference type="EMBL" id="EAG2513670.1"/>
    </source>
</evidence>
<evidence type="ECO:0000256" key="2">
    <source>
        <dbReference type="ARBA" id="ARBA00023125"/>
    </source>
</evidence>
<evidence type="ECO:0000313" key="35">
    <source>
        <dbReference type="EMBL" id="ECB9474440.1"/>
    </source>
</evidence>
<dbReference type="Proteomes" id="UP000410967">
    <property type="component" value="Unassembled WGS sequence"/>
</dbReference>
<dbReference type="EMBL" id="DAAJZA010000003">
    <property type="protein sequence ID" value="HAC1754360.1"/>
    <property type="molecule type" value="Genomic_DNA"/>
</dbReference>
<dbReference type="Proteomes" id="UP000842809">
    <property type="component" value="Unassembled WGS sequence"/>
</dbReference>
<evidence type="ECO:0000313" key="85">
    <source>
        <dbReference type="Proteomes" id="UP000527632"/>
    </source>
</evidence>
<reference evidence="58 61" key="4">
    <citation type="submission" date="2018-06" db="EMBL/GenBank/DDBJ databases">
        <authorList>
            <consortium name="GenomeTrakr: Next Generation Sequencing Network for Food Pathogen Tracability"/>
        </authorList>
    </citation>
    <scope>NUCLEOTIDE SEQUENCE [LARGE SCALE GENOMIC DNA]</scope>
    <source>
        <strain evidence="22 94">10B02965A-1</strain>
        <strain evidence="8 67">CFSAN008042</strain>
        <strain evidence="24 86">CFSAN063727</strain>
        <strain evidence="41 76">CFSAN102901</strain>
        <strain evidence="14 69">FDA00006494</strain>
        <strain evidence="6 66">FDA00007096</strain>
        <strain evidence="10 72">FDA00008584</strain>
        <strain evidence="20">FDA00011243</strain>
        <strain evidence="7 56">FDA00013332</strain>
        <strain evidence="13 60">FDA00013853</strain>
        <strain evidence="35 74">FDA00014336</strain>
        <strain evidence="37 70">FDA00014370</strain>
        <strain evidence="36 71">FDA00014392</strain>
        <strain evidence="44">FDA00015054</strain>
        <strain evidence="23 89">FDA1005580-S054-001</strain>
        <strain evidence="80">FDA1090798-S029-001</strain>
        <strain evidence="81">FDA956581-098-004</strain>
        <strain evidence="21 84">FDA960927-006-004</strain>
        <strain evidence="25 95">FLAG-38921</strain>
        <strain evidence="38 75">FLAG-51482A</strain>
        <strain evidence="19 58">FLAG-54356</strain>
        <strain evidence="12 68">FSIS31901579</strain>
        <strain evidence="31 85">LS1344</strain>
        <strain evidence="32 90">LS1419</strain>
        <strain evidence="42 77">OSF101448</strain>
        <strain evidence="11 61">VA-WGS-00405</strain>
    </source>
</reference>
<evidence type="ECO:0000313" key="42">
    <source>
        <dbReference type="EMBL" id="EDN9835106.1"/>
    </source>
</evidence>
<evidence type="ECO:0000313" key="13">
    <source>
        <dbReference type="EMBL" id="EAD5785042.1"/>
    </source>
</evidence>
<dbReference type="EMBL" id="AACKDQ010000004">
    <property type="protein sequence ID" value="EAK9316016.1"/>
    <property type="molecule type" value="Genomic_DNA"/>
</dbReference>
<keyword evidence="1" id="KW-0805">Transcription regulation</keyword>
<evidence type="ECO:0000313" key="11">
    <source>
        <dbReference type="EMBL" id="EAD3791257.1"/>
    </source>
</evidence>
<dbReference type="SMART" id="SM00342">
    <property type="entry name" value="HTH_ARAC"/>
    <property type="match status" value="1"/>
</dbReference>
<dbReference type="Gene3D" id="1.10.10.60">
    <property type="entry name" value="Homeodomain-like"/>
    <property type="match status" value="2"/>
</dbReference>
<dbReference type="EMBL" id="DABJAN010000001">
    <property type="protein sequence ID" value="HAJ9592628.1"/>
    <property type="molecule type" value="Genomic_DNA"/>
</dbReference>
<reference evidence="57 59" key="5">
    <citation type="submission" date="2018-06" db="EMBL/GenBank/DDBJ databases">
        <authorList>
            <consortium name="PulseNet: The National Subtyping Network for Foodborne Disease Surveillance"/>
            <person name="Tarr C.L."/>
            <person name="Trees E."/>
            <person name="Katz L.S."/>
            <person name="Carleton-Romer H.A."/>
            <person name="Stroika S."/>
            <person name="Kucerova Z."/>
            <person name="Roache K.F."/>
            <person name="Sabol A.L."/>
            <person name="Besser J."/>
            <person name="Gerner-Smidt P."/>
        </authorList>
    </citation>
    <scope>NUCLEOTIDE SEQUENCE [LARGE SCALE GENOMIC DNA]</scope>
    <source>
        <strain evidence="5 59">2015L-6227</strain>
        <strain evidence="15 57">PNUSAL000134</strain>
        <strain evidence="9 63">PNUSAL000910</strain>
        <strain evidence="17 64">PNUSAL002180</strain>
        <strain evidence="18 79">PNUSAL002298</strain>
        <strain evidence="33 62">PNUSAL004402</strain>
        <strain evidence="40 82">PNUSAL005692</strain>
    </source>
</reference>
<dbReference type="EMBL" id="AABBAW010000001">
    <property type="protein sequence ID" value="EAG2513670.1"/>
    <property type="molecule type" value="Genomic_DNA"/>
</dbReference>
<reference evidence="54 55" key="2">
    <citation type="journal article" date="2018" name="BMC Genomics">
        <title>Genes significantly associated with lineage II food isolates of Listeria monocytogenes.</title>
        <authorList>
            <person name="Pirone-Davies C."/>
            <person name="Chen Y."/>
            <person name="Pightling A."/>
            <person name="Ryan G."/>
            <person name="Wang Y."/>
            <person name="Yao K."/>
            <person name="Hoffmann M."/>
            <person name="Allard M.W."/>
        </authorList>
    </citation>
    <scope>NUCLEOTIDE SEQUENCE [LARGE SCALE GENOMIC DNA]</scope>
    <source>
        <strain evidence="54 55">PNUSAL000550</strain>
    </source>
</reference>
<evidence type="ECO:0000256" key="1">
    <source>
        <dbReference type="ARBA" id="ARBA00023015"/>
    </source>
</evidence>
<evidence type="ECO:0000313" key="58">
    <source>
        <dbReference type="Proteomes" id="UP000337746"/>
    </source>
</evidence>
<dbReference type="GO" id="GO:0043565">
    <property type="term" value="F:sequence-specific DNA binding"/>
    <property type="evidence" value="ECO:0007669"/>
    <property type="project" value="InterPro"/>
</dbReference>
<evidence type="ECO:0000313" key="39">
    <source>
        <dbReference type="EMBL" id="ECY6544908.1"/>
    </source>
</evidence>
<evidence type="ECO:0000313" key="29">
    <source>
        <dbReference type="EMBL" id="EAH2283313.1"/>
    </source>
</evidence>
<evidence type="ECO:0000313" key="95">
    <source>
        <dbReference type="Proteomes" id="UP000566721"/>
    </source>
</evidence>
<keyword evidence="3" id="KW-0804">Transcription</keyword>
<evidence type="ECO:0000313" key="80">
    <source>
        <dbReference type="Proteomes" id="UP000478704"/>
    </source>
</evidence>
<dbReference type="EMBL" id="AAAIXK010000001">
    <property type="protein sequence ID" value="EAC5548906.1"/>
    <property type="molecule type" value="Genomic_DNA"/>
</dbReference>
<evidence type="ECO:0000313" key="75">
    <source>
        <dbReference type="Proteomes" id="UP000427828"/>
    </source>
</evidence>
<proteinExistence type="predicted"/>
<evidence type="ECO:0000313" key="53">
    <source>
        <dbReference type="EMBL" id="OET49147.1"/>
    </source>
</evidence>
<dbReference type="EMBL" id="JACAVN010000016">
    <property type="protein sequence ID" value="NYA02967.1"/>
    <property type="molecule type" value="Genomic_DNA"/>
</dbReference>
<dbReference type="Proteomes" id="UP000843775">
    <property type="component" value="Unassembled WGS sequence"/>
</dbReference>
<evidence type="ECO:0000313" key="19">
    <source>
        <dbReference type="EMBL" id="EAG2088209.1"/>
    </source>
</evidence>
<dbReference type="PRINTS" id="PR00032">
    <property type="entry name" value="HTHARAC"/>
</dbReference>
<evidence type="ECO:0000313" key="41">
    <source>
        <dbReference type="EMBL" id="EDN7714193.1"/>
    </source>
</evidence>
<dbReference type="EMBL" id="AAAMZD010000001">
    <property type="protein sequence ID" value="EAD3791257.1"/>
    <property type="molecule type" value="Genomic_DNA"/>
</dbReference>
<dbReference type="EMBL" id="AABEKY010000007">
    <property type="protein sequence ID" value="EAG9388210.1"/>
    <property type="molecule type" value="Genomic_DNA"/>
</dbReference>
<evidence type="ECO:0000313" key="28">
    <source>
        <dbReference type="EMBL" id="EAG9520526.1"/>
    </source>
</evidence>
<evidence type="ECO:0000313" key="55">
    <source>
        <dbReference type="Proteomes" id="UP000272537"/>
    </source>
</evidence>
<dbReference type="EMBL" id="AABATR010000001">
    <property type="protein sequence ID" value="EAG1892643.1"/>
    <property type="molecule type" value="Genomic_DNA"/>
</dbReference>
<dbReference type="Proteomes" id="UP000467347">
    <property type="component" value="Unassembled WGS sequence"/>
</dbReference>
<dbReference type="Proteomes" id="UP000403352">
    <property type="component" value="Unassembled WGS sequence"/>
</dbReference>
<dbReference type="EMBL" id="AAAIKW010000010">
    <property type="protein sequence ID" value="EAC4553391.1"/>
    <property type="molecule type" value="Genomic_DNA"/>
</dbReference>
<dbReference type="EMBL" id="AAHZFY010000017">
    <property type="protein sequence ID" value="ECB9513777.1"/>
    <property type="molecule type" value="Genomic_DNA"/>
</dbReference>
<evidence type="ECO:0000313" key="60">
    <source>
        <dbReference type="Proteomes" id="UP000344343"/>
    </source>
</evidence>
<evidence type="ECO:0000313" key="8">
    <source>
        <dbReference type="EMBL" id="EAC7480903.1"/>
    </source>
</evidence>
<dbReference type="Proteomes" id="UP000549379">
    <property type="component" value="Unassembled WGS sequence"/>
</dbReference>
<evidence type="ECO:0000313" key="14">
    <source>
        <dbReference type="EMBL" id="EAE1337801.1"/>
    </source>
</evidence>
<evidence type="ECO:0000313" key="47">
    <source>
        <dbReference type="EMBL" id="HAB8558186.1"/>
    </source>
</evidence>
<evidence type="ECO:0000313" key="57">
    <source>
        <dbReference type="Proteomes" id="UP000336166"/>
    </source>
</evidence>
<dbReference type="Proteomes" id="UP000364988">
    <property type="component" value="Unassembled WGS sequence"/>
</dbReference>
<evidence type="ECO:0000313" key="49">
    <source>
        <dbReference type="EMBL" id="HAC0276310.1"/>
    </source>
</evidence>
<evidence type="ECO:0000313" key="68">
    <source>
        <dbReference type="Proteomes" id="UP000376505"/>
    </source>
</evidence>
<dbReference type="Proteomes" id="UP000455569">
    <property type="component" value="Unassembled WGS sequence"/>
</dbReference>
<dbReference type="EMBL" id="AABGHY010000012">
    <property type="protein sequence ID" value="EAH3295512.1"/>
    <property type="molecule type" value="Genomic_DNA"/>
</dbReference>
<evidence type="ECO:0000313" key="81">
    <source>
        <dbReference type="Proteomes" id="UP000481141"/>
    </source>
</evidence>
<dbReference type="Proteomes" id="UP000528151">
    <property type="component" value="Unassembled WGS sequence"/>
</dbReference>
<evidence type="ECO:0000313" key="61">
    <source>
        <dbReference type="Proteomes" id="UP000345329"/>
    </source>
</evidence>
<dbReference type="EMBL" id="AAANYN010000009">
    <property type="protein sequence ID" value="EAD5774204.1"/>
    <property type="molecule type" value="Genomic_DNA"/>
</dbReference>
<dbReference type="Proteomes" id="UP000533021">
    <property type="component" value="Unassembled WGS sequence"/>
</dbReference>
<dbReference type="EMBL" id="AABBHO010000009">
    <property type="protein sequence ID" value="EAG2996506.1"/>
    <property type="molecule type" value="Genomic_DNA"/>
</dbReference>
<sequence length="294" mass="33836">MLLQSKSNEMLIEKVMDEFSAATSLASVVVDIHGTEVSRLCNFTPFCQLIRSNPKYRSLCQKCDMFGGLEASKTGKPLIYRCHAGLTDFSVPIVVENQLSGFLLSGQVICEESSEVGNIQAEETDWKNDKELISAFRSVPVFSSKKINSSAEMLTIISQYYLKSEMEKSREEQKQKIVFHHAKIAHHEENKEIRKALKYIEKNLNRPITLDEVASHVYLSSYYFSKLFKKEMNVNFINYVNQKKMSLAKEMLKNPRLSIDNIARNLGFTQTSYFCKVFRKEFEVTPKGYRETLK</sequence>
<dbReference type="Proteomes" id="UP000344343">
    <property type="component" value="Unassembled WGS sequence"/>
</dbReference>
<evidence type="ECO:0000313" key="40">
    <source>
        <dbReference type="EMBL" id="ECY9782359.1"/>
    </source>
</evidence>
<dbReference type="Proteomes" id="UP000427828">
    <property type="component" value="Unassembled WGS sequence"/>
</dbReference>
<dbReference type="EMBL" id="AALEDS010000011">
    <property type="protein sequence ID" value="ECY6544908.1"/>
    <property type="molecule type" value="Genomic_DNA"/>
</dbReference>
<dbReference type="EMBL" id="DAAIHR010000013">
    <property type="protein sequence ID" value="HAB8399334.1"/>
    <property type="molecule type" value="Genomic_DNA"/>
</dbReference>
<dbReference type="EMBL" id="AABFVG010000012">
    <property type="protein sequence ID" value="EAH2283313.1"/>
    <property type="molecule type" value="Genomic_DNA"/>
</dbReference>
<dbReference type="Proteomes" id="UP000546397">
    <property type="component" value="Unassembled WGS sequence"/>
</dbReference>
<evidence type="ECO:0000313" key="93">
    <source>
        <dbReference type="Proteomes" id="UP000548278"/>
    </source>
</evidence>
<dbReference type="InterPro" id="IPR018060">
    <property type="entry name" value="HTH_AraC"/>
</dbReference>
<evidence type="ECO:0000313" key="54">
    <source>
        <dbReference type="EMBL" id="RKA10575.1"/>
    </source>
</evidence>
<name>A0A0B8RFW2_LISMN</name>
<dbReference type="EMBL" id="AAAQQZ010000001">
    <property type="protein sequence ID" value="EAE1337801.1"/>
    <property type="molecule type" value="Genomic_DNA"/>
</dbReference>
<evidence type="ECO:0000313" key="83">
    <source>
        <dbReference type="Proteomes" id="UP000522199"/>
    </source>
</evidence>
<dbReference type="Proteomes" id="UP000467536">
    <property type="component" value="Unassembled WGS sequence"/>
</dbReference>
<dbReference type="EMBL" id="AAHZFN010000016">
    <property type="protein sequence ID" value="ECB9474440.1"/>
    <property type="molecule type" value="Genomic_DNA"/>
</dbReference>
<dbReference type="Proteomes" id="UP000522199">
    <property type="component" value="Unassembled WGS sequence"/>
</dbReference>
<dbReference type="EMBL" id="AAALRN010000001">
    <property type="protein sequence ID" value="EAD1183561.1"/>
    <property type="molecule type" value="Genomic_DNA"/>
</dbReference>
<dbReference type="EMBL" id="AANDSR010000001">
    <property type="protein sequence ID" value="EDN9835106.1"/>
    <property type="molecule type" value="Genomic_DNA"/>
</dbReference>
<dbReference type="GO" id="GO:0003700">
    <property type="term" value="F:DNA-binding transcription factor activity"/>
    <property type="evidence" value="ECO:0007669"/>
    <property type="project" value="InterPro"/>
</dbReference>
<evidence type="ECO:0000313" key="23">
    <source>
        <dbReference type="EMBL" id="EAG4330058.1"/>
    </source>
</evidence>
<evidence type="ECO:0000313" key="71">
    <source>
        <dbReference type="Proteomes" id="UP000398321"/>
    </source>
</evidence>
<dbReference type="KEGG" id="lmok:CQ02_05915"/>
<evidence type="ECO:0000313" key="31">
    <source>
        <dbReference type="EMBL" id="EAH4240527.1"/>
    </source>
</evidence>
<dbReference type="Proteomes" id="UP000339309">
    <property type="component" value="Unassembled WGS sequence"/>
</dbReference>
<evidence type="ECO:0000313" key="10">
    <source>
        <dbReference type="EMBL" id="EAD1183561.1"/>
    </source>
</evidence>
<evidence type="ECO:0000313" key="67">
    <source>
        <dbReference type="Proteomes" id="UP000368512"/>
    </source>
</evidence>
<dbReference type="Proteomes" id="UP000566721">
    <property type="component" value="Unassembled WGS sequence"/>
</dbReference>
<dbReference type="AlphaFoldDB" id="A0A0B8RFW2"/>
<evidence type="ECO:0000313" key="7">
    <source>
        <dbReference type="EMBL" id="EAC6548024.1"/>
    </source>
</evidence>
<accession>A0A0B8RFW2</accession>
<dbReference type="RefSeq" id="WP_003724692.1">
    <property type="nucleotide sequence ID" value="NC_021824.1"/>
</dbReference>
<dbReference type="Proteomes" id="UP000336166">
    <property type="component" value="Unassembled WGS sequence"/>
</dbReference>
<dbReference type="EMBL" id="AAAREG010000001">
    <property type="protein sequence ID" value="EAE2352823.1"/>
    <property type="molecule type" value="Genomic_DNA"/>
</dbReference>
<dbReference type="Proteomes" id="UP000525850">
    <property type="component" value="Unassembled WGS sequence"/>
</dbReference>
<dbReference type="EMBL" id="AAIAJJ010000007">
    <property type="protein sequence ID" value="ECC1557817.1"/>
    <property type="molecule type" value="Genomic_DNA"/>
</dbReference>
<keyword evidence="2" id="KW-0238">DNA-binding</keyword>
<dbReference type="EMBL" id="AAANYR010000001">
    <property type="protein sequence ID" value="EAD5785042.1"/>
    <property type="molecule type" value="Genomic_DNA"/>
</dbReference>
<evidence type="ECO:0000313" key="78">
    <source>
        <dbReference type="Proteomes" id="UP000467536"/>
    </source>
</evidence>
<evidence type="ECO:0000313" key="43">
    <source>
        <dbReference type="EMBL" id="EDO0986733.1"/>
    </source>
</evidence>
<evidence type="ECO:0000313" key="66">
    <source>
        <dbReference type="Proteomes" id="UP000365297"/>
    </source>
</evidence>
<evidence type="ECO:0000313" key="59">
    <source>
        <dbReference type="Proteomes" id="UP000339309"/>
    </source>
</evidence>
<dbReference type="EMBL" id="AAAKQF010000009">
    <property type="protein sequence ID" value="EAC9041003.1"/>
    <property type="molecule type" value="Genomic_DNA"/>
</dbReference>
<evidence type="ECO:0000256" key="3">
    <source>
        <dbReference type="ARBA" id="ARBA00023163"/>
    </source>
</evidence>
<dbReference type="InterPro" id="IPR020449">
    <property type="entry name" value="Tscrpt_reg_AraC-type_HTH"/>
</dbReference>
<dbReference type="Proteomes" id="UP000354255">
    <property type="component" value="Unassembled WGS sequence"/>
</dbReference>
<evidence type="ECO:0000313" key="5">
    <source>
        <dbReference type="EMBL" id="EAC4553391.1"/>
    </source>
</evidence>
<dbReference type="Proteomes" id="UP000398321">
    <property type="component" value="Unassembled WGS sequence"/>
</dbReference>
<dbReference type="EMBL" id="AANPAU010000012">
    <property type="protein sequence ID" value="EDP8515301.1"/>
    <property type="molecule type" value="Genomic_DNA"/>
</dbReference>
<evidence type="ECO:0000313" key="36">
    <source>
        <dbReference type="EMBL" id="ECB9513777.1"/>
    </source>
</evidence>
<evidence type="ECO:0000313" key="62">
    <source>
        <dbReference type="Proteomes" id="UP000350032"/>
    </source>
</evidence>
<dbReference type="Pfam" id="PF10114">
    <property type="entry name" value="PocR"/>
    <property type="match status" value="1"/>
</dbReference>
<dbReference type="Proteomes" id="UP000840039">
    <property type="component" value="Unassembled WGS sequence"/>
</dbReference>
<dbReference type="PROSITE" id="PS01124">
    <property type="entry name" value="HTH_ARAC_FAMILY_2"/>
    <property type="match status" value="1"/>
</dbReference>
<evidence type="ECO:0000313" key="87">
    <source>
        <dbReference type="Proteomes" id="UP000530452"/>
    </source>
</evidence>
<dbReference type="EMBL" id="MJTJ01000019">
    <property type="protein sequence ID" value="OET49147.1"/>
    <property type="molecule type" value="Genomic_DNA"/>
</dbReference>
<protein>
    <submittedName>
        <fullName evidence="29 45">Transcriptional regulator</fullName>
    </submittedName>
    <submittedName>
        <fullName evidence="5">Helix-turn-helix domain-containing protein</fullName>
    </submittedName>
    <submittedName>
        <fullName evidence="52">PocR ligand-binding domain-containing protein</fullName>
    </submittedName>
    <submittedName>
        <fullName evidence="54">Regulatory protein SoxS</fullName>
    </submittedName>
</protein>
<evidence type="ECO:0000313" key="97">
    <source>
        <dbReference type="Proteomes" id="UP000841146"/>
    </source>
</evidence>
<evidence type="ECO:0000313" key="30">
    <source>
        <dbReference type="EMBL" id="EAH3295512.1"/>
    </source>
</evidence>
<reference evidence="52 91" key="9">
    <citation type="submission" date="2020-06" db="EMBL/GenBank/DDBJ databases">
        <title>Two Listeria outbreaks in Switzerland in 2018 and 2020.</title>
        <authorList>
            <person name="Stevens M.J.A."/>
            <person name="Bloemberg G."/>
            <person name="Nusch-Inderbinnen M."/>
            <person name="Stephan R."/>
        </authorList>
    </citation>
    <scope>NUCLEOTIDE SEQUENCE [LARGE SCALE GENOMIC DNA]</scope>
    <source>
        <strain evidence="52 91">N18-0707</strain>
    </source>
</reference>
<dbReference type="EMBL" id="AABBYJ010000001">
    <property type="protein sequence ID" value="EAG4330058.1"/>
    <property type="molecule type" value="Genomic_DNA"/>
</dbReference>
<evidence type="ECO:0000313" key="46">
    <source>
        <dbReference type="EMBL" id="HAB8399334.1"/>
    </source>
</evidence>
<dbReference type="Proteomes" id="UP000389283">
    <property type="component" value="Unassembled WGS sequence"/>
</dbReference>
<evidence type="ECO:0000313" key="73">
    <source>
        <dbReference type="Proteomes" id="UP000410967"/>
    </source>
</evidence>
<dbReference type="Proteomes" id="UP000393182">
    <property type="component" value="Unassembled WGS sequence"/>
</dbReference>
<evidence type="ECO:0000313" key="64">
    <source>
        <dbReference type="Proteomes" id="UP000358545"/>
    </source>
</evidence>
<reference evidence="87 88" key="6">
    <citation type="submission" date="2019-04" db="EMBL/GenBank/DDBJ databases">
        <authorList>
            <person name="Ashton P.M."/>
            <person name="Dallman T."/>
            <person name="Nair S."/>
            <person name="De Pinna E."/>
            <person name="Peters T."/>
            <person name="Grant K."/>
        </authorList>
    </citation>
    <scope>NUCLEOTIDE SEQUENCE [LARGE SCALE GENOMIC DNA]</scope>
    <source>
        <strain evidence="29 88">282333</strain>
        <strain evidence="30 87">282352</strain>
        <strain evidence="28 92">289003</strain>
        <strain evidence="43 78">788324</strain>
        <strain evidence="16">RL15000286</strain>
    </source>
</reference>
<evidence type="ECO:0000313" key="70">
    <source>
        <dbReference type="Proteomes" id="UP000389283"/>
    </source>
</evidence>
<evidence type="ECO:0000313" key="74">
    <source>
        <dbReference type="Proteomes" id="UP000423131"/>
    </source>
</evidence>
<evidence type="ECO:0000313" key="22">
    <source>
        <dbReference type="EMBL" id="EAG2996506.1"/>
    </source>
</evidence>
<dbReference type="PROSITE" id="PS00041">
    <property type="entry name" value="HTH_ARAC_FAMILY_1"/>
    <property type="match status" value="1"/>
</dbReference>
<dbReference type="Proteomes" id="UP000350032">
    <property type="component" value="Unassembled WGS sequence"/>
</dbReference>
<feature type="domain" description="HTH araC/xylS-type" evidence="4">
    <location>
        <begin position="194"/>
        <end position="292"/>
    </location>
</feature>
<dbReference type="Proteomes" id="UP000376505">
    <property type="component" value="Unassembled WGS sequence"/>
</dbReference>
<dbReference type="EMBL" id="AABDGJ010000009">
    <property type="protein sequence ID" value="EAG6991239.1"/>
    <property type="molecule type" value="Genomic_DNA"/>
</dbReference>
<dbReference type="PANTHER" id="PTHR43280:SF10">
    <property type="entry name" value="REGULATORY PROTEIN POCR"/>
    <property type="match status" value="1"/>
</dbReference>
<evidence type="ECO:0000313" key="65">
    <source>
        <dbReference type="Proteomes" id="UP000364988"/>
    </source>
</evidence>
<dbReference type="Proteomes" id="UP000331186">
    <property type="component" value="Unassembled WGS sequence"/>
</dbReference>
<reference evidence="53 100" key="1">
    <citation type="submission" date="2016-09" db="EMBL/GenBank/DDBJ databases">
        <title>100K Listeria isolates.</title>
        <authorList>
            <person name="Chen P."/>
            <person name="Weimer B.C."/>
            <person name="Kong N."/>
            <person name="Huang B."/>
        </authorList>
    </citation>
    <scope>NUCLEOTIDE SEQUENCE [LARGE SCALE GENOMIC DNA]</scope>
    <source>
        <strain evidence="53 100">BCW_2383</strain>
    </source>
</reference>
<evidence type="ECO:0000313" key="33">
    <source>
        <dbReference type="EMBL" id="EAK8898786.1"/>
    </source>
</evidence>
<dbReference type="EMBL" id="DAAIJL010000014">
    <property type="protein sequence ID" value="HAB8558186.1"/>
    <property type="molecule type" value="Genomic_DNA"/>
</dbReference>
<dbReference type="EMBL" id="AALAQH010000001">
    <property type="protein sequence ID" value="ECX6923180.1"/>
    <property type="molecule type" value="Genomic_DNA"/>
</dbReference>
<dbReference type="EMBL" id="QXLS01000001">
    <property type="protein sequence ID" value="RKA10575.1"/>
    <property type="molecule type" value="Genomic_DNA"/>
</dbReference>
<dbReference type="Proteomes" id="UP000481141">
    <property type="component" value="Unassembled WGS sequence"/>
</dbReference>
<dbReference type="Proteomes" id="UP000272537">
    <property type="component" value="Unassembled WGS sequence"/>
</dbReference>
<evidence type="ECO:0000313" key="24">
    <source>
        <dbReference type="EMBL" id="EAG4463077.1"/>
    </source>
</evidence>
<dbReference type="EMBL" id="DAAEEB010000010">
    <property type="protein sequence ID" value="HAA8053967.1"/>
    <property type="molecule type" value="Genomic_DNA"/>
</dbReference>
<dbReference type="EMBL" id="AALGDA010000010">
    <property type="protein sequence ID" value="ECY9782359.1"/>
    <property type="molecule type" value="Genomic_DNA"/>
</dbReference>
<dbReference type="Proteomes" id="UP000379076">
    <property type="component" value="Unassembled WGS sequence"/>
</dbReference>
<dbReference type="Proteomes" id="UP000841146">
    <property type="component" value="Unassembled WGS sequence"/>
</dbReference>
<evidence type="ECO:0000259" key="4">
    <source>
        <dbReference type="PROSITE" id="PS01124"/>
    </source>
</evidence>
<reference evidence="96 97" key="3">
    <citation type="journal article" date="2018" name="Genome Biol.">
        <title>SKESA: strategic k-mer extension for scrupulous assemblies.</title>
        <authorList>
            <person name="Souvorov A."/>
            <person name="Agarwala R."/>
            <person name="Lipman D.J."/>
        </authorList>
    </citation>
    <scope>NUCLEOTIDE SEQUENCE [LARGE SCALE GENOMIC DNA]</scope>
    <source>
        <strain evidence="45">09CEB371LM</strain>
        <strain evidence="51">2017-325981-023-01</strain>
        <strain evidence="47 99">CFIAFB20100120</strain>
        <strain evidence="46 96">CFIAFB20130012</strain>
        <strain evidence="49">CFIAFB20170037</strain>
        <strain evidence="48 97">CFIAFB20170045</strain>
        <strain evidence="50 98">DMG1500109</strain>
    </source>
</reference>
<dbReference type="EMBL" id="AABGUK010000001">
    <property type="protein sequence ID" value="EAH4240527.1"/>
    <property type="molecule type" value="Genomic_DNA"/>
</dbReference>
<dbReference type="Proteomes" id="UP000489121">
    <property type="component" value="Unassembled WGS sequence"/>
</dbReference>
<evidence type="ECO:0000313" key="44">
    <source>
        <dbReference type="EMBL" id="EDP8515301.1"/>
    </source>
</evidence>
<dbReference type="KEGG" id="lmv:Y193_09985"/>
<reference evidence="45" key="8">
    <citation type="submission" date="2019-10" db="EMBL/GenBank/DDBJ databases">
        <authorList>
            <consortium name="NCBI Pathogen Detection Project"/>
        </authorList>
    </citation>
    <scope>NUCLEOTIDE SEQUENCE</scope>
    <source>
        <strain evidence="45">09CEB371LM</strain>
        <strain evidence="51">2017-325981-023-01</strain>
        <strain evidence="47">CFIAFB20100120</strain>
        <strain evidence="46">CFIAFB20130012</strain>
        <strain evidence="49">CFIAFB20170037</strain>
        <strain evidence="48">CFIAFB20170045</strain>
        <strain evidence="50">DMG1500109</strain>
    </source>
</reference>
<dbReference type="Proteomes" id="UP000423131">
    <property type="component" value="Unassembled WGS sequence"/>
</dbReference>
<dbReference type="EMBL" id="AAAJKI010000012">
    <property type="protein sequence ID" value="EAC6548024.1"/>
    <property type="molecule type" value="Genomic_DNA"/>
</dbReference>
<dbReference type="Proteomes" id="UP000478704">
    <property type="component" value="Unassembled WGS sequence"/>
</dbReference>
<dbReference type="EMBL" id="AANCRK010000001">
    <property type="protein sequence ID" value="EDN7714193.1"/>
    <property type="molecule type" value="Genomic_DNA"/>
</dbReference>
<dbReference type="EMBL" id="AABAWE010000007">
    <property type="protein sequence ID" value="EAG2088209.1"/>
    <property type="molecule type" value="Genomic_DNA"/>
</dbReference>
<evidence type="ECO:0000313" key="17">
    <source>
        <dbReference type="EMBL" id="EAG0867876.1"/>
    </source>
</evidence>
<dbReference type="InterPro" id="IPR018062">
    <property type="entry name" value="HTH_AraC-typ_CS"/>
</dbReference>
<organism evidence="29 88">
    <name type="scientific">Listeria monocytogenes</name>
    <dbReference type="NCBI Taxonomy" id="1639"/>
    <lineage>
        <taxon>Bacteria</taxon>
        <taxon>Bacillati</taxon>
        <taxon>Bacillota</taxon>
        <taxon>Bacilli</taxon>
        <taxon>Bacillales</taxon>
        <taxon>Listeriaceae</taxon>
        <taxon>Listeria</taxon>
    </lineage>
</organism>
<evidence type="ECO:0000313" key="51">
    <source>
        <dbReference type="EMBL" id="HAJ9592628.1"/>
    </source>
</evidence>
<dbReference type="PANTHER" id="PTHR43280">
    <property type="entry name" value="ARAC-FAMILY TRANSCRIPTIONAL REGULATOR"/>
    <property type="match status" value="1"/>
</dbReference>
<evidence type="ECO:0000313" key="88">
    <source>
        <dbReference type="Proteomes" id="UP000533021"/>
    </source>
</evidence>
<evidence type="ECO:0000313" key="86">
    <source>
        <dbReference type="Proteomes" id="UP000528151"/>
    </source>
</evidence>
<dbReference type="EMBL" id="DAAJFY010000011">
    <property type="protein sequence ID" value="HAC0276310.1"/>
    <property type="molecule type" value="Genomic_DNA"/>
</dbReference>
<dbReference type="Proteomes" id="UP000544530">
    <property type="component" value="Unassembled WGS sequence"/>
</dbReference>
<evidence type="ECO:0000313" key="32">
    <source>
        <dbReference type="EMBL" id="EAH4371634.1"/>
    </source>
</evidence>
<evidence type="ECO:0000313" key="52">
    <source>
        <dbReference type="EMBL" id="NYA02967.1"/>
    </source>
</evidence>
<evidence type="ECO:0000313" key="34">
    <source>
        <dbReference type="EMBL" id="EAK9316016.1"/>
    </source>
</evidence>
<evidence type="ECO:0000313" key="79">
    <source>
        <dbReference type="Proteomes" id="UP000478682"/>
    </source>
</evidence>
<comment type="caution">
    <text evidence="29">The sequence shown here is derived from an EMBL/GenBank/DDBJ whole genome shotgun (WGS) entry which is preliminary data.</text>
</comment>
<dbReference type="Proteomes" id="UP000540417">
    <property type="component" value="Unassembled WGS sequence"/>
</dbReference>
<dbReference type="EMBL" id="AABAYG010000001">
    <property type="protein sequence ID" value="EAG2243930.1"/>
    <property type="molecule type" value="Genomic_DNA"/>
</dbReference>
<dbReference type="InterPro" id="IPR009057">
    <property type="entry name" value="Homeodomain-like_sf"/>
</dbReference>
<dbReference type="Proteomes" id="UP000365297">
    <property type="component" value="Unassembled WGS sequence"/>
</dbReference>